<dbReference type="EMBL" id="JBHRVQ010000001">
    <property type="protein sequence ID" value="MFC3389059.1"/>
    <property type="molecule type" value="Genomic_DNA"/>
</dbReference>
<organism evidence="3 4">
    <name type="scientific">Salinicoccus sesuvii</name>
    <dbReference type="NCBI Taxonomy" id="868281"/>
    <lineage>
        <taxon>Bacteria</taxon>
        <taxon>Bacillati</taxon>
        <taxon>Bacillota</taxon>
        <taxon>Bacilli</taxon>
        <taxon>Bacillales</taxon>
        <taxon>Staphylococcaceae</taxon>
        <taxon>Salinicoccus</taxon>
    </lineage>
</organism>
<name>A0ABV7N700_9STAP</name>
<comment type="caution">
    <text evidence="3">The sequence shown here is derived from an EMBL/GenBank/DDBJ whole genome shotgun (WGS) entry which is preliminary data.</text>
</comment>
<dbReference type="Proteomes" id="UP001595637">
    <property type="component" value="Unassembled WGS sequence"/>
</dbReference>
<feature type="chain" id="PRO_5046594983" description="Lipoprotein" evidence="2">
    <location>
        <begin position="22"/>
        <end position="50"/>
    </location>
</feature>
<dbReference type="PROSITE" id="PS51257">
    <property type="entry name" value="PROKAR_LIPOPROTEIN"/>
    <property type="match status" value="1"/>
</dbReference>
<feature type="signal peptide" evidence="2">
    <location>
        <begin position="1"/>
        <end position="21"/>
    </location>
</feature>
<protein>
    <recommendedName>
        <fullName evidence="5">Lipoprotein</fullName>
    </recommendedName>
</protein>
<gene>
    <name evidence="3" type="ORF">ACFOEO_10775</name>
</gene>
<keyword evidence="2" id="KW-0732">Signal</keyword>
<evidence type="ECO:0008006" key="5">
    <source>
        <dbReference type="Google" id="ProtNLM"/>
    </source>
</evidence>
<reference evidence="4" key="1">
    <citation type="journal article" date="2019" name="Int. J. Syst. Evol. Microbiol.">
        <title>The Global Catalogue of Microorganisms (GCM) 10K type strain sequencing project: providing services to taxonomists for standard genome sequencing and annotation.</title>
        <authorList>
            <consortium name="The Broad Institute Genomics Platform"/>
            <consortium name="The Broad Institute Genome Sequencing Center for Infectious Disease"/>
            <person name="Wu L."/>
            <person name="Ma J."/>
        </authorList>
    </citation>
    <scope>NUCLEOTIDE SEQUENCE [LARGE SCALE GENOMIC DNA]</scope>
    <source>
        <strain evidence="4">CCM 7756</strain>
    </source>
</reference>
<evidence type="ECO:0000313" key="3">
    <source>
        <dbReference type="EMBL" id="MFC3389059.1"/>
    </source>
</evidence>
<keyword evidence="4" id="KW-1185">Reference proteome</keyword>
<proteinExistence type="predicted"/>
<evidence type="ECO:0000313" key="4">
    <source>
        <dbReference type="Proteomes" id="UP001595637"/>
    </source>
</evidence>
<dbReference type="RefSeq" id="WP_380655495.1">
    <property type="nucleotide sequence ID" value="NZ_JBHRVQ010000001.1"/>
</dbReference>
<evidence type="ECO:0000256" key="1">
    <source>
        <dbReference type="SAM" id="MobiDB-lite"/>
    </source>
</evidence>
<feature type="region of interest" description="Disordered" evidence="1">
    <location>
        <begin position="25"/>
        <end position="50"/>
    </location>
</feature>
<sequence length="50" mass="5632">MSKKTKLLMVPFFVLALAACSDDTAEIDETEVEEDEAQEELEEHESEEGD</sequence>
<accession>A0ABV7N700</accession>
<evidence type="ECO:0000256" key="2">
    <source>
        <dbReference type="SAM" id="SignalP"/>
    </source>
</evidence>